<dbReference type="GO" id="GO:0000156">
    <property type="term" value="F:phosphorelay response regulator activity"/>
    <property type="evidence" value="ECO:0007669"/>
    <property type="project" value="InterPro"/>
</dbReference>
<dbReference type="SMART" id="SM00850">
    <property type="entry name" value="LytTR"/>
    <property type="match status" value="1"/>
</dbReference>
<comment type="caution">
    <text evidence="4">The sequence shown here is derived from an EMBL/GenBank/DDBJ whole genome shotgun (WGS) entry which is preliminary data.</text>
</comment>
<dbReference type="EMBL" id="JAIXNE010000003">
    <property type="protein sequence ID" value="MCA6075854.1"/>
    <property type="molecule type" value="Genomic_DNA"/>
</dbReference>
<gene>
    <name evidence="4" type="ORF">LDX50_07335</name>
    <name evidence="5" type="ORF">LDX50_13305</name>
    <name evidence="6" type="ORF">LDX50_19025</name>
</gene>
<dbReference type="SMART" id="SM00448">
    <property type="entry name" value="REC"/>
    <property type="match status" value="1"/>
</dbReference>
<dbReference type="Pfam" id="PF04397">
    <property type="entry name" value="LytTR"/>
    <property type="match status" value="1"/>
</dbReference>
<dbReference type="Proteomes" id="UP001139409">
    <property type="component" value="Unassembled WGS sequence"/>
</dbReference>
<evidence type="ECO:0000313" key="4">
    <source>
        <dbReference type="EMBL" id="MCA6074677.1"/>
    </source>
</evidence>
<dbReference type="EMBL" id="JAIXNE010000004">
    <property type="protein sequence ID" value="MCA6076982.1"/>
    <property type="molecule type" value="Genomic_DNA"/>
</dbReference>
<evidence type="ECO:0000256" key="1">
    <source>
        <dbReference type="PROSITE-ProRule" id="PRU00169"/>
    </source>
</evidence>
<dbReference type="InterPro" id="IPR046947">
    <property type="entry name" value="LytR-like"/>
</dbReference>
<dbReference type="Pfam" id="PF00072">
    <property type="entry name" value="Response_reg"/>
    <property type="match status" value="1"/>
</dbReference>
<organism evidence="4 7">
    <name type="scientific">Fulvivirga sedimenti</name>
    <dbReference type="NCBI Taxonomy" id="2879465"/>
    <lineage>
        <taxon>Bacteria</taxon>
        <taxon>Pseudomonadati</taxon>
        <taxon>Bacteroidota</taxon>
        <taxon>Cytophagia</taxon>
        <taxon>Cytophagales</taxon>
        <taxon>Fulvivirgaceae</taxon>
        <taxon>Fulvivirga</taxon>
    </lineage>
</organism>
<dbReference type="InterPro" id="IPR011006">
    <property type="entry name" value="CheY-like_superfamily"/>
</dbReference>
<dbReference type="SUPFAM" id="SSF52172">
    <property type="entry name" value="CheY-like"/>
    <property type="match status" value="1"/>
</dbReference>
<dbReference type="PROSITE" id="PS50930">
    <property type="entry name" value="HTH_LYTTR"/>
    <property type="match status" value="1"/>
</dbReference>
<feature type="modified residue" description="4-aspartylphosphate" evidence="1">
    <location>
        <position position="56"/>
    </location>
</feature>
<keyword evidence="4" id="KW-0238">DNA-binding</keyword>
<feature type="domain" description="HTH LytTR-type" evidence="3">
    <location>
        <begin position="138"/>
        <end position="238"/>
    </location>
</feature>
<proteinExistence type="predicted"/>
<accession>A0A9X1HR26</accession>
<evidence type="ECO:0000259" key="3">
    <source>
        <dbReference type="PROSITE" id="PS50930"/>
    </source>
</evidence>
<dbReference type="PANTHER" id="PTHR37299">
    <property type="entry name" value="TRANSCRIPTIONAL REGULATOR-RELATED"/>
    <property type="match status" value="1"/>
</dbReference>
<dbReference type="Gene3D" id="3.40.50.2300">
    <property type="match status" value="1"/>
</dbReference>
<reference evidence="4" key="1">
    <citation type="submission" date="2021-09" db="EMBL/GenBank/DDBJ databases">
        <title>Fulvivirga sp. isolated from coastal sediment.</title>
        <authorList>
            <person name="Yu H."/>
        </authorList>
    </citation>
    <scope>NUCLEOTIDE SEQUENCE</scope>
    <source>
        <strain evidence="4">1062</strain>
    </source>
</reference>
<evidence type="ECO:0000313" key="6">
    <source>
        <dbReference type="EMBL" id="MCA6076982.1"/>
    </source>
</evidence>
<keyword evidence="7" id="KW-1185">Reference proteome</keyword>
<evidence type="ECO:0000259" key="2">
    <source>
        <dbReference type="PROSITE" id="PS50110"/>
    </source>
</evidence>
<dbReference type="PROSITE" id="PS50110">
    <property type="entry name" value="RESPONSE_REGULATORY"/>
    <property type="match status" value="1"/>
</dbReference>
<name>A0A9X1HR26_9BACT</name>
<evidence type="ECO:0000313" key="5">
    <source>
        <dbReference type="EMBL" id="MCA6075854.1"/>
    </source>
</evidence>
<evidence type="ECO:0000313" key="7">
    <source>
        <dbReference type="Proteomes" id="UP001139409"/>
    </source>
</evidence>
<dbReference type="RefSeq" id="WP_225697790.1">
    <property type="nucleotide sequence ID" value="NZ_JAIXNE010000002.1"/>
</dbReference>
<feature type="domain" description="Response regulatory" evidence="2">
    <location>
        <begin position="5"/>
        <end position="121"/>
    </location>
</feature>
<dbReference type="PANTHER" id="PTHR37299:SF1">
    <property type="entry name" value="STAGE 0 SPORULATION PROTEIN A HOMOLOG"/>
    <property type="match status" value="1"/>
</dbReference>
<protein>
    <submittedName>
        <fullName evidence="4">LytTR family DNA-binding domain-containing protein</fullName>
    </submittedName>
</protein>
<dbReference type="GO" id="GO:0003677">
    <property type="term" value="F:DNA binding"/>
    <property type="evidence" value="ECO:0007669"/>
    <property type="project" value="UniProtKB-KW"/>
</dbReference>
<dbReference type="InterPro" id="IPR001789">
    <property type="entry name" value="Sig_transdc_resp-reg_receiver"/>
</dbReference>
<dbReference type="Gene3D" id="2.40.50.1020">
    <property type="entry name" value="LytTr DNA-binding domain"/>
    <property type="match status" value="1"/>
</dbReference>
<dbReference type="EMBL" id="JAIXNE010000002">
    <property type="protein sequence ID" value="MCA6074677.1"/>
    <property type="molecule type" value="Genomic_DNA"/>
</dbReference>
<dbReference type="AlphaFoldDB" id="A0A9X1HR26"/>
<dbReference type="InterPro" id="IPR007492">
    <property type="entry name" value="LytTR_DNA-bd_dom"/>
</dbReference>
<keyword evidence="1" id="KW-0597">Phosphoprotein</keyword>
<sequence length="240" mass="27492">MTKLRCIALDDEPLALALIKEFILKTPFLELVGTCENAIEALEIVRNEKIDLIFSDIQMNDLSGLEFGRVISGMEGTGRPLLIFTTAYDQYALQGYKVDAIDYLLKPFSYEDFVKAATKALNLRNARASASQPASNFIMFKVEYQHVKVFHDDILYIEGLKDYVKVHIKNQTKPLLSLMSLKSLEERLPDNKFMRVHRSFIINLDEVNTLGRNTLTISSHEIPVSDSYRDKLQQYFNSEL</sequence>